<keyword evidence="6" id="KW-1185">Reference proteome</keyword>
<dbReference type="InterPro" id="IPR009057">
    <property type="entry name" value="Homeodomain-like_sf"/>
</dbReference>
<evidence type="ECO:0000256" key="2">
    <source>
        <dbReference type="PROSITE-ProRule" id="PRU00335"/>
    </source>
</evidence>
<feature type="compositionally biased region" description="Polar residues" evidence="3">
    <location>
        <begin position="1"/>
        <end position="13"/>
    </location>
</feature>
<dbReference type="InterPro" id="IPR050109">
    <property type="entry name" value="HTH-type_TetR-like_transc_reg"/>
</dbReference>
<comment type="caution">
    <text evidence="5">The sequence shown here is derived from an EMBL/GenBank/DDBJ whole genome shotgun (WGS) entry which is preliminary data.</text>
</comment>
<evidence type="ECO:0000259" key="4">
    <source>
        <dbReference type="PROSITE" id="PS50977"/>
    </source>
</evidence>
<evidence type="ECO:0000313" key="6">
    <source>
        <dbReference type="Proteomes" id="UP001629744"/>
    </source>
</evidence>
<gene>
    <name evidence="5" type="ORF">ABEU19_003624</name>
</gene>
<dbReference type="Gene3D" id="1.10.357.10">
    <property type="entry name" value="Tetracycline Repressor, domain 2"/>
    <property type="match status" value="1"/>
</dbReference>
<feature type="domain" description="HTH tetR-type" evidence="4">
    <location>
        <begin position="18"/>
        <end position="78"/>
    </location>
</feature>
<dbReference type="PANTHER" id="PTHR30055:SF230">
    <property type="entry name" value="TRANSCRIPTIONAL REGULATORY PROTEIN (PROBABLY TETR-FAMILY)-RELATED"/>
    <property type="match status" value="1"/>
</dbReference>
<evidence type="ECO:0000313" key="5">
    <source>
        <dbReference type="EMBL" id="MFM1730103.1"/>
    </source>
</evidence>
<name>A0ABW9FZV9_9NOCA</name>
<feature type="region of interest" description="Disordered" evidence="3">
    <location>
        <begin position="1"/>
        <end position="20"/>
    </location>
</feature>
<dbReference type="RefSeq" id="WP_348603157.1">
    <property type="nucleotide sequence ID" value="NZ_CP157276.1"/>
</dbReference>
<organism evidence="5 6">
    <name type="scientific">Prescottella soli</name>
    <dbReference type="NCBI Taxonomy" id="1543852"/>
    <lineage>
        <taxon>Bacteria</taxon>
        <taxon>Bacillati</taxon>
        <taxon>Actinomycetota</taxon>
        <taxon>Actinomycetes</taxon>
        <taxon>Mycobacteriales</taxon>
        <taxon>Nocardiaceae</taxon>
        <taxon>Prescottella</taxon>
    </lineage>
</organism>
<dbReference type="PRINTS" id="PR00455">
    <property type="entry name" value="HTHTETR"/>
</dbReference>
<dbReference type="EMBL" id="JBDLNU010000004">
    <property type="protein sequence ID" value="MFM1730103.1"/>
    <property type="molecule type" value="Genomic_DNA"/>
</dbReference>
<accession>A0ABW9FZV9</accession>
<keyword evidence="1 2" id="KW-0238">DNA-binding</keyword>
<dbReference type="SUPFAM" id="SSF46689">
    <property type="entry name" value="Homeodomain-like"/>
    <property type="match status" value="1"/>
</dbReference>
<reference evidence="5 6" key="1">
    <citation type="submission" date="2023-11" db="EMBL/GenBank/DDBJ databases">
        <authorList>
            <person name="Val-Calvo J."/>
            <person name="Scortti M."/>
            <person name="Vazquez-Boland J."/>
        </authorList>
    </citation>
    <scope>NUCLEOTIDE SEQUENCE [LARGE SCALE GENOMIC DNA]</scope>
    <source>
        <strain evidence="5 6">DSM 46662</strain>
    </source>
</reference>
<dbReference type="InterPro" id="IPR001647">
    <property type="entry name" value="HTH_TetR"/>
</dbReference>
<evidence type="ECO:0000256" key="3">
    <source>
        <dbReference type="SAM" id="MobiDB-lite"/>
    </source>
</evidence>
<feature type="DNA-binding region" description="H-T-H motif" evidence="2">
    <location>
        <begin position="41"/>
        <end position="60"/>
    </location>
</feature>
<evidence type="ECO:0000256" key="1">
    <source>
        <dbReference type="ARBA" id="ARBA00023125"/>
    </source>
</evidence>
<proteinExistence type="predicted"/>
<dbReference type="Pfam" id="PF00440">
    <property type="entry name" value="TetR_N"/>
    <property type="match status" value="1"/>
</dbReference>
<dbReference type="PROSITE" id="PS50977">
    <property type="entry name" value="HTH_TETR_2"/>
    <property type="match status" value="1"/>
</dbReference>
<dbReference type="PANTHER" id="PTHR30055">
    <property type="entry name" value="HTH-TYPE TRANSCRIPTIONAL REGULATOR RUTR"/>
    <property type="match status" value="1"/>
</dbReference>
<sequence>MNAHVTDSASSTGRPRDPRIDADVLAATREMLLEVGWEQLSMRGIAARAGVSRAALSRRWASKAHLVLDALLGATPDLEPFEGTDRTGWIDWVITGSAQLFSRPDVREAAPGLLAALRDHEDLRTALWQGFGGPAAELFAAHGAGADGAASDEQRTRDLLDAKAVLVLASGAALFSSLIAKEDDTPELRARIRELLVPVADRPARADEK</sequence>
<dbReference type="Proteomes" id="UP001629744">
    <property type="component" value="Unassembled WGS sequence"/>
</dbReference>
<protein>
    <submittedName>
        <fullName evidence="5">Helix-turn-helix domain-containing protein</fullName>
    </submittedName>
</protein>